<dbReference type="SMART" id="SM00129">
    <property type="entry name" value="KISc"/>
    <property type="match status" value="1"/>
</dbReference>
<accession>A0A6V8HCX0</accession>
<evidence type="ECO:0000313" key="9">
    <source>
        <dbReference type="EMBL" id="GAM39320.1"/>
    </source>
</evidence>
<dbReference type="GO" id="GO:0008017">
    <property type="term" value="F:microtubule binding"/>
    <property type="evidence" value="ECO:0007669"/>
    <property type="project" value="InterPro"/>
</dbReference>
<dbReference type="GO" id="GO:0016887">
    <property type="term" value="F:ATP hydrolysis activity"/>
    <property type="evidence" value="ECO:0007669"/>
    <property type="project" value="TreeGrafter"/>
</dbReference>
<name>A0A6V8HCX0_TALPI</name>
<keyword evidence="4 5" id="KW-0505">Motor protein</keyword>
<evidence type="ECO:0000256" key="5">
    <source>
        <dbReference type="PROSITE-ProRule" id="PRU00283"/>
    </source>
</evidence>
<gene>
    <name evidence="9" type="ORF">TCE0_034f10775</name>
</gene>
<feature type="binding site" evidence="5">
    <location>
        <begin position="121"/>
        <end position="128"/>
    </location>
    <ligand>
        <name>ATP</name>
        <dbReference type="ChEBI" id="CHEBI:30616"/>
    </ligand>
</feature>
<dbReference type="InterPro" id="IPR027417">
    <property type="entry name" value="P-loop_NTPase"/>
</dbReference>
<dbReference type="PANTHER" id="PTHR24115:SF1008">
    <property type="entry name" value="KINESIN-LIKE PROTEIN SUBITO"/>
    <property type="match status" value="1"/>
</dbReference>
<feature type="compositionally biased region" description="Polar residues" evidence="7">
    <location>
        <begin position="209"/>
        <end position="218"/>
    </location>
</feature>
<dbReference type="PROSITE" id="PS50067">
    <property type="entry name" value="KINESIN_MOTOR_2"/>
    <property type="match status" value="1"/>
</dbReference>
<dbReference type="Pfam" id="PF00225">
    <property type="entry name" value="Kinesin"/>
    <property type="match status" value="1"/>
</dbReference>
<keyword evidence="10" id="KW-1185">Reference proteome</keyword>
<evidence type="ECO:0000256" key="2">
    <source>
        <dbReference type="ARBA" id="ARBA00022741"/>
    </source>
</evidence>
<dbReference type="InterPro" id="IPR001752">
    <property type="entry name" value="Kinesin_motor_dom"/>
</dbReference>
<dbReference type="Proteomes" id="UP000053095">
    <property type="component" value="Unassembled WGS sequence"/>
</dbReference>
<feature type="region of interest" description="Disordered" evidence="7">
    <location>
        <begin position="495"/>
        <end position="520"/>
    </location>
</feature>
<keyword evidence="1" id="KW-0493">Microtubule</keyword>
<keyword evidence="2 5" id="KW-0547">Nucleotide-binding</keyword>
<dbReference type="FunFam" id="3.40.850.10:FF:000091">
    <property type="entry name" value="Kinesin family protein"/>
    <property type="match status" value="1"/>
</dbReference>
<feature type="region of interest" description="Disordered" evidence="7">
    <location>
        <begin position="277"/>
        <end position="299"/>
    </location>
</feature>
<comment type="caution">
    <text evidence="9">The sequence shown here is derived from an EMBL/GenBank/DDBJ whole genome shotgun (WGS) entry which is preliminary data.</text>
</comment>
<dbReference type="PRINTS" id="PR00380">
    <property type="entry name" value="KINESINHEAVY"/>
</dbReference>
<evidence type="ECO:0000256" key="1">
    <source>
        <dbReference type="ARBA" id="ARBA00022701"/>
    </source>
</evidence>
<dbReference type="GO" id="GO:0005871">
    <property type="term" value="C:kinesin complex"/>
    <property type="evidence" value="ECO:0007669"/>
    <property type="project" value="TreeGrafter"/>
</dbReference>
<dbReference type="GO" id="GO:0005634">
    <property type="term" value="C:nucleus"/>
    <property type="evidence" value="ECO:0007669"/>
    <property type="project" value="TreeGrafter"/>
</dbReference>
<feature type="domain" description="Kinesin motor" evidence="8">
    <location>
        <begin position="14"/>
        <end position="486"/>
    </location>
</feature>
<feature type="compositionally biased region" description="Polar residues" evidence="7">
    <location>
        <begin position="673"/>
        <end position="690"/>
    </location>
</feature>
<dbReference type="FunFam" id="3.40.850.10:FF:000120">
    <property type="entry name" value="Kinesin family protein"/>
    <property type="match status" value="1"/>
</dbReference>
<evidence type="ECO:0000256" key="6">
    <source>
        <dbReference type="SAM" id="Coils"/>
    </source>
</evidence>
<feature type="compositionally biased region" description="Polar residues" evidence="7">
    <location>
        <begin position="277"/>
        <end position="286"/>
    </location>
</feature>
<dbReference type="InterPro" id="IPR036961">
    <property type="entry name" value="Kinesin_motor_dom_sf"/>
</dbReference>
<keyword evidence="6" id="KW-0175">Coiled coil</keyword>
<dbReference type="GO" id="GO:0007018">
    <property type="term" value="P:microtubule-based movement"/>
    <property type="evidence" value="ECO:0007669"/>
    <property type="project" value="InterPro"/>
</dbReference>
<evidence type="ECO:0000313" key="10">
    <source>
        <dbReference type="Proteomes" id="UP000053095"/>
    </source>
</evidence>
<feature type="region of interest" description="Disordered" evidence="7">
    <location>
        <begin position="653"/>
        <end position="692"/>
    </location>
</feature>
<evidence type="ECO:0000256" key="7">
    <source>
        <dbReference type="SAM" id="MobiDB-lite"/>
    </source>
</evidence>
<comment type="similarity">
    <text evidence="5">Belongs to the TRAFAC class myosin-kinesin ATPase superfamily. Kinesin family.</text>
</comment>
<evidence type="ECO:0000256" key="4">
    <source>
        <dbReference type="ARBA" id="ARBA00023175"/>
    </source>
</evidence>
<dbReference type="Gene3D" id="3.40.850.10">
    <property type="entry name" value="Kinesin motor domain"/>
    <property type="match status" value="1"/>
</dbReference>
<feature type="region of interest" description="Disordered" evidence="7">
    <location>
        <begin position="706"/>
        <end position="742"/>
    </location>
</feature>
<dbReference type="SUPFAM" id="SSF52540">
    <property type="entry name" value="P-loop containing nucleoside triphosphate hydrolases"/>
    <property type="match status" value="1"/>
</dbReference>
<feature type="compositionally biased region" description="Basic and acidic residues" evidence="7">
    <location>
        <begin position="732"/>
        <end position="742"/>
    </location>
</feature>
<proteinExistence type="inferred from homology"/>
<feature type="coiled-coil region" evidence="6">
    <location>
        <begin position="527"/>
        <end position="575"/>
    </location>
</feature>
<organism evidence="9 10">
    <name type="scientific">Talaromyces pinophilus</name>
    <name type="common">Penicillium pinophilum</name>
    <dbReference type="NCBI Taxonomy" id="128442"/>
    <lineage>
        <taxon>Eukaryota</taxon>
        <taxon>Fungi</taxon>
        <taxon>Dikarya</taxon>
        <taxon>Ascomycota</taxon>
        <taxon>Pezizomycotina</taxon>
        <taxon>Eurotiomycetes</taxon>
        <taxon>Eurotiomycetidae</taxon>
        <taxon>Eurotiales</taxon>
        <taxon>Trichocomaceae</taxon>
        <taxon>Talaromyces</taxon>
        <taxon>Talaromyces sect. Talaromyces</taxon>
    </lineage>
</organism>
<dbReference type="GO" id="GO:0005874">
    <property type="term" value="C:microtubule"/>
    <property type="evidence" value="ECO:0007669"/>
    <property type="project" value="UniProtKB-KW"/>
</dbReference>
<reference evidence="10" key="1">
    <citation type="journal article" date="2015" name="Genome Announc.">
        <title>Draft genome sequence of Talaromyces cellulolyticus strain Y-94, a source of lignocellulosic biomass-degrading enzymes.</title>
        <authorList>
            <person name="Fujii T."/>
            <person name="Koike H."/>
            <person name="Sawayama S."/>
            <person name="Yano S."/>
            <person name="Inoue H."/>
        </authorList>
    </citation>
    <scope>NUCLEOTIDE SEQUENCE [LARGE SCALE GENOMIC DNA]</scope>
    <source>
        <strain evidence="10">Y-94</strain>
    </source>
</reference>
<dbReference type="EMBL" id="DF933830">
    <property type="protein sequence ID" value="GAM39320.1"/>
    <property type="molecule type" value="Genomic_DNA"/>
</dbReference>
<keyword evidence="3 5" id="KW-0067">ATP-binding</keyword>
<dbReference type="PANTHER" id="PTHR24115">
    <property type="entry name" value="KINESIN-RELATED"/>
    <property type="match status" value="1"/>
</dbReference>
<protein>
    <recommendedName>
        <fullName evidence="8">Kinesin motor domain-containing protein</fullName>
    </recommendedName>
</protein>
<feature type="region of interest" description="Disordered" evidence="7">
    <location>
        <begin position="50"/>
        <end position="72"/>
    </location>
</feature>
<evidence type="ECO:0000259" key="8">
    <source>
        <dbReference type="PROSITE" id="PS50067"/>
    </source>
</evidence>
<sequence>MNPSTKQPSNQTSLFQVFLRLRPPITKEEAAHAHRGERYLNVEPVEITKDSDVSEPQNPHPTHITLQPPNDSRKRAVEKFAFTRVFEESSKQLEVFENTGVPSLVKGVLKEGRDGLVATLGVTGSGKSHTILGTKTQRGITQMSLDILFRSLANTIRSADNFEDPTLLASLSAADSSEAQLFSARNFIDSIYGDPTERGRASRAHTPMSRGQTPLMESTHTPMIPRRQLNQRLNALPSLPNTNHLVTPMDSQAEHVVVVSMYEVYNDRIFDLLSPSQVTGTASRGNNQKEKRRPLLFKSTEGSPDRKIVAGLRKVVCSTYEEAMMVLETGLTERRIAGTGSNNVSSRSHGFFCLEVKKKVRGRRYGEISWAGNSLTVVDLAGSERARNARTAGATLAEAGKINESLMYLGQCLQMQSEISEGNKTVVPYRQCKLTELLFSNSFPSSHSASHNRYPQKAVMIVTADPLGDFNATSQILRYSALAREVTVPRIPSVSSTILSSSTSTTQSRPPTSTGRTTPYTASTEDLQEAAREIVRITDDYEALIVRLAEEEIARQEAEFKLRAAEEKCLMIEQEVREECWAEMDEKMEEERKRWQEAMDRQAGHHEEHLDNKLEIASRGIQIYQDPEPTADERVDELARENEFLRSRLAALERQLNSRSSPTRKPKPRPAAMSNNDAGNNQSHLLSSDGSDLENMFQRVTAFKVAETYKSPVKPKAALVHGARNPRRVTSRKKDLGPEDDL</sequence>
<dbReference type="GO" id="GO:0005524">
    <property type="term" value="F:ATP binding"/>
    <property type="evidence" value="ECO:0007669"/>
    <property type="project" value="UniProtKB-UniRule"/>
</dbReference>
<dbReference type="InterPro" id="IPR027640">
    <property type="entry name" value="Kinesin-like_fam"/>
</dbReference>
<dbReference type="AlphaFoldDB" id="A0A6V8HCX0"/>
<feature type="region of interest" description="Disordered" evidence="7">
    <location>
        <begin position="194"/>
        <end position="218"/>
    </location>
</feature>
<evidence type="ECO:0000256" key="3">
    <source>
        <dbReference type="ARBA" id="ARBA00022840"/>
    </source>
</evidence>
<dbReference type="GO" id="GO:0003777">
    <property type="term" value="F:microtubule motor activity"/>
    <property type="evidence" value="ECO:0007669"/>
    <property type="project" value="InterPro"/>
</dbReference>